<sequence>MKFIEKTQQIELEVGDVVECINSSGKKIRYIVIRAWDTNGLWGYGLVDLDNSEQLPQLFDDMGEVIKEFVSLSHRIIKSVNLELREV</sequence>
<evidence type="ECO:0000313" key="2">
    <source>
        <dbReference type="Proteomes" id="UP000487649"/>
    </source>
</evidence>
<reference evidence="1 2" key="1">
    <citation type="journal article" date="2019" name="Nat. Med.">
        <title>A library of human gut bacterial isolates paired with longitudinal multiomics data enables mechanistic microbiome research.</title>
        <authorList>
            <person name="Poyet M."/>
            <person name="Groussin M."/>
            <person name="Gibbons S.M."/>
            <person name="Avila-Pacheco J."/>
            <person name="Jiang X."/>
            <person name="Kearney S.M."/>
            <person name="Perrotta A.R."/>
            <person name="Berdy B."/>
            <person name="Zhao S."/>
            <person name="Lieberman T.D."/>
            <person name="Swanson P.K."/>
            <person name="Smith M."/>
            <person name="Roesemann S."/>
            <person name="Alexander J.E."/>
            <person name="Rich S.A."/>
            <person name="Livny J."/>
            <person name="Vlamakis H."/>
            <person name="Clish C."/>
            <person name="Bullock K."/>
            <person name="Deik A."/>
            <person name="Scott J."/>
            <person name="Pierce K.A."/>
            <person name="Xavier R.J."/>
            <person name="Alm E.J."/>
        </authorList>
    </citation>
    <scope>NUCLEOTIDE SEQUENCE [LARGE SCALE GENOMIC DNA]</scope>
    <source>
        <strain evidence="1 2">BIOML-A198</strain>
    </source>
</reference>
<dbReference type="Proteomes" id="UP000487649">
    <property type="component" value="Unassembled WGS sequence"/>
</dbReference>
<comment type="caution">
    <text evidence="1">The sequence shown here is derived from an EMBL/GenBank/DDBJ whole genome shotgun (WGS) entry which is preliminary data.</text>
</comment>
<dbReference type="AlphaFoldDB" id="A0A9X4XHM6"/>
<organism evidence="1 2">
    <name type="scientific">Turicibacter sanguinis</name>
    <dbReference type="NCBI Taxonomy" id="154288"/>
    <lineage>
        <taxon>Bacteria</taxon>
        <taxon>Bacillati</taxon>
        <taxon>Bacillota</taxon>
        <taxon>Erysipelotrichia</taxon>
        <taxon>Erysipelotrichales</taxon>
        <taxon>Turicibacteraceae</taxon>
        <taxon>Turicibacter</taxon>
    </lineage>
</organism>
<proteinExistence type="predicted"/>
<dbReference type="RefSeq" id="WP_155223140.1">
    <property type="nucleotide sequence ID" value="NZ_CAJJOK010000018.1"/>
</dbReference>
<evidence type="ECO:0000313" key="1">
    <source>
        <dbReference type="EMBL" id="MTK22775.1"/>
    </source>
</evidence>
<name>A0A9X4XHM6_9FIRM</name>
<dbReference type="EMBL" id="WMQE01000058">
    <property type="protein sequence ID" value="MTK22775.1"/>
    <property type="molecule type" value="Genomic_DNA"/>
</dbReference>
<protein>
    <submittedName>
        <fullName evidence="1">Uncharacterized protein</fullName>
    </submittedName>
</protein>
<gene>
    <name evidence="1" type="ORF">GMA92_15370</name>
</gene>
<accession>A0A9X4XHM6</accession>